<dbReference type="Pfam" id="PF09994">
    <property type="entry name" value="T6SS_Tle1-like_cat"/>
    <property type="match status" value="1"/>
</dbReference>
<dbReference type="InterPro" id="IPR029058">
    <property type="entry name" value="AB_hydrolase_fold"/>
</dbReference>
<feature type="compositionally biased region" description="Basic and acidic residues" evidence="1">
    <location>
        <begin position="300"/>
        <end position="319"/>
    </location>
</feature>
<evidence type="ECO:0000259" key="2">
    <source>
        <dbReference type="Pfam" id="PF09994"/>
    </source>
</evidence>
<feature type="region of interest" description="Disordered" evidence="1">
    <location>
        <begin position="294"/>
        <end position="326"/>
    </location>
</feature>
<feature type="domain" description="T6SS Phospholipase effector Tle1-like catalytic" evidence="2">
    <location>
        <begin position="92"/>
        <end position="386"/>
    </location>
</feature>
<protein>
    <recommendedName>
        <fullName evidence="2">T6SS Phospholipase effector Tle1-like catalytic domain-containing protein</fullName>
    </recommendedName>
</protein>
<dbReference type="AlphaFoldDB" id="A0A8H5D7L1"/>
<evidence type="ECO:0000256" key="1">
    <source>
        <dbReference type="SAM" id="MobiDB-lite"/>
    </source>
</evidence>
<sequence>MTTNGNLGKIFLPSEQGPAGQDTHHTRSPTAISSSPSESTTLSPGTGSAFTGTSKGATLKGLPEAGPLPILGDGVNTNKIPNVTVPADHSNRTLVLCFDGTGDQFDNDNSNIIEFFGILRKDDPEKQLVYYQAGVGTYTVPQIATPFFAKVSKTLDEMIAWNLDAHIMGGYEFLMQNYKAGDKICIFGFSRGAYTARCLGGMIHKVGLLPVCNHQQVPFAYKMYTRTDPLGWKQSNAFKKAFSINVQVDFLGVWDTVSSVGIIPRKLPFTTSNTNVRVFRHAIALDERRAKFKQNPWNRPNDKESKLAETDHPDHEHHGNHLHHSSVNCKKLQKELERHYSEDVTVPTDVEEVWFAGCHCDVGGGSVSNGIRPNLARIPLRWMIRQTFLTETGIMFSARGLRKLGLDLDPTTYHPILERPPALEVPQNTYIQPIPPPERLSFEQYDAKITADAEAEEELTEQEIDLRDALSPKYDQLKLARWWWILEVIPMKFRYQKENKSWTWYLGMNVGKGRHIPRQMRHGVKVHRTVKTRMDATFANGKTYYPKANMKLDKVTWVD</sequence>
<dbReference type="PANTHER" id="PTHR33840:SF2">
    <property type="entry name" value="TLE1 PHOSPHOLIPASE DOMAIN-CONTAINING PROTEIN"/>
    <property type="match status" value="1"/>
</dbReference>
<dbReference type="PANTHER" id="PTHR33840">
    <property type="match status" value="1"/>
</dbReference>
<proteinExistence type="predicted"/>
<dbReference type="SUPFAM" id="SSF53474">
    <property type="entry name" value="alpha/beta-Hydrolases"/>
    <property type="match status" value="1"/>
</dbReference>
<feature type="region of interest" description="Disordered" evidence="1">
    <location>
        <begin position="1"/>
        <end position="58"/>
    </location>
</feature>
<gene>
    <name evidence="3" type="ORF">D9756_005790</name>
</gene>
<dbReference type="EMBL" id="JAACJO010000008">
    <property type="protein sequence ID" value="KAF5355040.1"/>
    <property type="molecule type" value="Genomic_DNA"/>
</dbReference>
<evidence type="ECO:0000313" key="4">
    <source>
        <dbReference type="Proteomes" id="UP000559027"/>
    </source>
</evidence>
<evidence type="ECO:0000313" key="3">
    <source>
        <dbReference type="EMBL" id="KAF5355040.1"/>
    </source>
</evidence>
<comment type="caution">
    <text evidence="3">The sequence shown here is derived from an EMBL/GenBank/DDBJ whole genome shotgun (WGS) entry which is preliminary data.</text>
</comment>
<reference evidence="3 4" key="1">
    <citation type="journal article" date="2020" name="ISME J.">
        <title>Uncovering the hidden diversity of litter-decomposition mechanisms in mushroom-forming fungi.</title>
        <authorList>
            <person name="Floudas D."/>
            <person name="Bentzer J."/>
            <person name="Ahren D."/>
            <person name="Johansson T."/>
            <person name="Persson P."/>
            <person name="Tunlid A."/>
        </authorList>
    </citation>
    <scope>NUCLEOTIDE SEQUENCE [LARGE SCALE GENOMIC DNA]</scope>
    <source>
        <strain evidence="3 4">CBS 146.42</strain>
    </source>
</reference>
<dbReference type="OrthoDB" id="3162439at2759"/>
<keyword evidence="4" id="KW-1185">Reference proteome</keyword>
<dbReference type="Proteomes" id="UP000559027">
    <property type="component" value="Unassembled WGS sequence"/>
</dbReference>
<dbReference type="InterPro" id="IPR018712">
    <property type="entry name" value="Tle1-like_cat"/>
</dbReference>
<name>A0A8H5D7L1_9AGAR</name>
<organism evidence="3 4">
    <name type="scientific">Leucocoprinus leucothites</name>
    <dbReference type="NCBI Taxonomy" id="201217"/>
    <lineage>
        <taxon>Eukaryota</taxon>
        <taxon>Fungi</taxon>
        <taxon>Dikarya</taxon>
        <taxon>Basidiomycota</taxon>
        <taxon>Agaricomycotina</taxon>
        <taxon>Agaricomycetes</taxon>
        <taxon>Agaricomycetidae</taxon>
        <taxon>Agaricales</taxon>
        <taxon>Agaricineae</taxon>
        <taxon>Agaricaceae</taxon>
        <taxon>Leucocoprinus</taxon>
    </lineage>
</organism>
<feature type="compositionally biased region" description="Low complexity" evidence="1">
    <location>
        <begin position="28"/>
        <end position="48"/>
    </location>
</feature>
<accession>A0A8H5D7L1</accession>